<feature type="region of interest" description="Disordered" evidence="1">
    <location>
        <begin position="1"/>
        <end position="24"/>
    </location>
</feature>
<gene>
    <name evidence="2" type="ORF">RFI_33945</name>
</gene>
<sequence length="114" mass="13596">MSTTISTRARKQQMSTQQGHEKKEIPEIKIETGETFLLFTNGELLFWVIWMQSEIFKSAIHDHLTSNIKIHFDLIIKSFDALQQTIQQYHLRFKLWFNKLTLFQITMLIDCSYL</sequence>
<name>X6LQQ2_RETFI</name>
<feature type="compositionally biased region" description="Polar residues" evidence="1">
    <location>
        <begin position="1"/>
        <end position="18"/>
    </location>
</feature>
<reference evidence="2 3" key="1">
    <citation type="journal article" date="2013" name="Curr. Biol.">
        <title>The Genome of the Foraminiferan Reticulomyxa filosa.</title>
        <authorList>
            <person name="Glockner G."/>
            <person name="Hulsmann N."/>
            <person name="Schleicher M."/>
            <person name="Noegel A.A."/>
            <person name="Eichinger L."/>
            <person name="Gallinger C."/>
            <person name="Pawlowski J."/>
            <person name="Sierra R."/>
            <person name="Euteneuer U."/>
            <person name="Pillet L."/>
            <person name="Moustafa A."/>
            <person name="Platzer M."/>
            <person name="Groth M."/>
            <person name="Szafranski K."/>
            <person name="Schliwa M."/>
        </authorList>
    </citation>
    <scope>NUCLEOTIDE SEQUENCE [LARGE SCALE GENOMIC DNA]</scope>
</reference>
<proteinExistence type="predicted"/>
<evidence type="ECO:0000313" key="3">
    <source>
        <dbReference type="Proteomes" id="UP000023152"/>
    </source>
</evidence>
<organism evidence="2 3">
    <name type="scientific">Reticulomyxa filosa</name>
    <dbReference type="NCBI Taxonomy" id="46433"/>
    <lineage>
        <taxon>Eukaryota</taxon>
        <taxon>Sar</taxon>
        <taxon>Rhizaria</taxon>
        <taxon>Retaria</taxon>
        <taxon>Foraminifera</taxon>
        <taxon>Monothalamids</taxon>
        <taxon>Reticulomyxidae</taxon>
        <taxon>Reticulomyxa</taxon>
    </lineage>
</organism>
<evidence type="ECO:0000256" key="1">
    <source>
        <dbReference type="SAM" id="MobiDB-lite"/>
    </source>
</evidence>
<dbReference type="Proteomes" id="UP000023152">
    <property type="component" value="Unassembled WGS sequence"/>
</dbReference>
<keyword evidence="3" id="KW-1185">Reference proteome</keyword>
<dbReference type="EMBL" id="ASPP01033231">
    <property type="protein sequence ID" value="ETO03462.1"/>
    <property type="molecule type" value="Genomic_DNA"/>
</dbReference>
<evidence type="ECO:0000313" key="2">
    <source>
        <dbReference type="EMBL" id="ETO03462.1"/>
    </source>
</evidence>
<dbReference type="OrthoDB" id="1737200at2759"/>
<comment type="caution">
    <text evidence="2">The sequence shown here is derived from an EMBL/GenBank/DDBJ whole genome shotgun (WGS) entry which is preliminary data.</text>
</comment>
<accession>X6LQQ2</accession>
<protein>
    <submittedName>
        <fullName evidence="2">Uncharacterized protein</fullName>
    </submittedName>
</protein>
<dbReference type="AlphaFoldDB" id="X6LQQ2"/>